<accession>A0ABX2T4K4</accession>
<comment type="caution">
    <text evidence="4">The sequence shown here is derived from an EMBL/GenBank/DDBJ whole genome shotgun (WGS) entry which is preliminary data.</text>
</comment>
<dbReference type="InterPro" id="IPR001789">
    <property type="entry name" value="Sig_transdc_resp-reg_receiver"/>
</dbReference>
<proteinExistence type="predicted"/>
<sequence>MTMDRLVAGAAALAEPVEEAPSGLPDCQSAEDFYGFPARDHIGRFCHRFLDENALTPSELLHSPRHQQSLSNLPTFVSILQQADRAMGRKGALTGLVNEVARLTRERLKADAPADLRPQNVALEIRRLLQTRGDAGRFHVEAALTQHIQAGRSFAEKVRLLLDLAEATDEPDALAFIDRFLGETMRSDSAAASLSGDAPFAVLVDLLTSLAAADKALDEEAPAILRRMQTLLRRAPMPVLQDGLMVALRRELAKPDHFTIASVGDLAGVEAVQREVMALATLAARLRVGDGFCGGEKTEAALLRRGALLVNEDTLHEIIKGRSFIQKLRTLFLLQKMPLPATAERAVVACILQFFESREFAGRLLDCWKERTEKLKGLAEVQRLVLDSALDAEEREYRARQVDDIQSAFIRTQRILNPLTGRLDPSMDAVIDVAKLAADRAFCKGRSGTAAAAALHRQVHRPRFVRGFLLSAQGARERALRAAWMKGALAGVGAPFIDLAAVRALVVDDEEGPRRFVGSVLSDLGLGAVETAVDGRDALDRLDGREDAFQVIVCDWMMPRVSGLDVLRQVREKRLDLPFLMVTALATQKAVERAAALHVTAYIAKPFTPDQLEEKLLLVLTQKAAPGA</sequence>
<dbReference type="PROSITE" id="PS50110">
    <property type="entry name" value="RESPONSE_REGULATORY"/>
    <property type="match status" value="1"/>
</dbReference>
<protein>
    <submittedName>
        <fullName evidence="4">Response regulator</fullName>
    </submittedName>
</protein>
<feature type="modified residue" description="4-aspartylphosphate" evidence="2">
    <location>
        <position position="555"/>
    </location>
</feature>
<evidence type="ECO:0000256" key="2">
    <source>
        <dbReference type="PROSITE-ProRule" id="PRU00169"/>
    </source>
</evidence>
<dbReference type="PANTHER" id="PTHR44591">
    <property type="entry name" value="STRESS RESPONSE REGULATOR PROTEIN 1"/>
    <property type="match status" value="1"/>
</dbReference>
<evidence type="ECO:0000259" key="3">
    <source>
        <dbReference type="PROSITE" id="PS50110"/>
    </source>
</evidence>
<keyword evidence="1 2" id="KW-0597">Phosphoprotein</keyword>
<dbReference type="EMBL" id="JABFDB010000002">
    <property type="protein sequence ID" value="NYZ19262.1"/>
    <property type="molecule type" value="Genomic_DNA"/>
</dbReference>
<dbReference type="Pfam" id="PF00072">
    <property type="entry name" value="Response_reg"/>
    <property type="match status" value="1"/>
</dbReference>
<dbReference type="InterPro" id="IPR011006">
    <property type="entry name" value="CheY-like_superfamily"/>
</dbReference>
<evidence type="ECO:0000313" key="5">
    <source>
        <dbReference type="Proteomes" id="UP000584642"/>
    </source>
</evidence>
<evidence type="ECO:0000256" key="1">
    <source>
        <dbReference type="ARBA" id="ARBA00022553"/>
    </source>
</evidence>
<dbReference type="Proteomes" id="UP000584642">
    <property type="component" value="Unassembled WGS sequence"/>
</dbReference>
<gene>
    <name evidence="4" type="ORF">HND93_06025</name>
</gene>
<organism evidence="4 5">
    <name type="scientific">Azospirillum oleiclasticum</name>
    <dbReference type="NCBI Taxonomy" id="2735135"/>
    <lineage>
        <taxon>Bacteria</taxon>
        <taxon>Pseudomonadati</taxon>
        <taxon>Pseudomonadota</taxon>
        <taxon>Alphaproteobacteria</taxon>
        <taxon>Rhodospirillales</taxon>
        <taxon>Azospirillaceae</taxon>
        <taxon>Azospirillum</taxon>
    </lineage>
</organism>
<name>A0ABX2T4K4_9PROT</name>
<dbReference type="SMART" id="SM00448">
    <property type="entry name" value="REC"/>
    <property type="match status" value="1"/>
</dbReference>
<dbReference type="PANTHER" id="PTHR44591:SF3">
    <property type="entry name" value="RESPONSE REGULATORY DOMAIN-CONTAINING PROTEIN"/>
    <property type="match status" value="1"/>
</dbReference>
<keyword evidence="5" id="KW-1185">Reference proteome</keyword>
<feature type="domain" description="Response regulatory" evidence="3">
    <location>
        <begin position="503"/>
        <end position="620"/>
    </location>
</feature>
<dbReference type="RefSeq" id="WP_180281027.1">
    <property type="nucleotide sequence ID" value="NZ_JABFDB010000002.1"/>
</dbReference>
<dbReference type="Gene3D" id="3.40.50.2300">
    <property type="match status" value="1"/>
</dbReference>
<dbReference type="SUPFAM" id="SSF52172">
    <property type="entry name" value="CheY-like"/>
    <property type="match status" value="1"/>
</dbReference>
<evidence type="ECO:0000313" key="4">
    <source>
        <dbReference type="EMBL" id="NYZ19262.1"/>
    </source>
</evidence>
<dbReference type="InterPro" id="IPR050595">
    <property type="entry name" value="Bact_response_regulator"/>
</dbReference>
<reference evidence="4 5" key="1">
    <citation type="submission" date="2020-05" db="EMBL/GenBank/DDBJ databases">
        <title>Azospirillum oleiclasticum sp. nov, a nitrogen-fixing and heavy crude oil-emulsifying bacterium isolated from the crude oil of Yumen Oilfield.</title>
        <authorList>
            <person name="Wu D."/>
            <person name="Cai M."/>
            <person name="Zhang X."/>
        </authorList>
    </citation>
    <scope>NUCLEOTIDE SEQUENCE [LARGE SCALE GENOMIC DNA]</scope>
    <source>
        <strain evidence="4 5">ROY-1-1-2</strain>
    </source>
</reference>